<keyword evidence="5" id="KW-0812">Transmembrane</keyword>
<dbReference type="InParanoid" id="G4YQR7"/>
<evidence type="ECO:0000256" key="5">
    <source>
        <dbReference type="ARBA" id="ARBA00022692"/>
    </source>
</evidence>
<dbReference type="OMA" id="WLCICRK"/>
<evidence type="ECO:0000256" key="2">
    <source>
        <dbReference type="ARBA" id="ARBA00009105"/>
    </source>
</evidence>
<dbReference type="AlphaFoldDB" id="G4YQR7"/>
<dbReference type="PANTHER" id="PTHR31392:SF1">
    <property type="entry name" value="ALPHA-1,3-MANNOSYLTRANSFERASE MNN1-RELATED"/>
    <property type="match status" value="1"/>
</dbReference>
<organism evidence="10 11">
    <name type="scientific">Phytophthora sojae (strain P6497)</name>
    <name type="common">Soybean stem and root rot agent</name>
    <name type="synonym">Phytophthora megasperma f. sp. glycines</name>
    <dbReference type="NCBI Taxonomy" id="1094619"/>
    <lineage>
        <taxon>Eukaryota</taxon>
        <taxon>Sar</taxon>
        <taxon>Stramenopiles</taxon>
        <taxon>Oomycota</taxon>
        <taxon>Peronosporomycetes</taxon>
        <taxon>Peronosporales</taxon>
        <taxon>Peronosporaceae</taxon>
        <taxon>Phytophthora</taxon>
    </lineage>
</organism>
<dbReference type="EMBL" id="JH159151">
    <property type="protein sequence ID" value="EGZ30438.1"/>
    <property type="molecule type" value="Genomic_DNA"/>
</dbReference>
<dbReference type="GO" id="GO:0006493">
    <property type="term" value="P:protein O-linked glycosylation"/>
    <property type="evidence" value="ECO:0007669"/>
    <property type="project" value="TreeGrafter"/>
</dbReference>
<proteinExistence type="inferred from homology"/>
<evidence type="ECO:0000256" key="1">
    <source>
        <dbReference type="ARBA" id="ARBA00004606"/>
    </source>
</evidence>
<keyword evidence="8" id="KW-0472">Membrane</keyword>
<accession>G4YQR7</accession>
<keyword evidence="3" id="KW-0328">Glycosyltransferase</keyword>
<gene>
    <name evidence="10" type="ORF">PHYSODRAFT_470907</name>
</gene>
<dbReference type="InterPro" id="IPR022751">
    <property type="entry name" value="Alpha_mannosyltransferase"/>
</dbReference>
<evidence type="ECO:0000313" key="10">
    <source>
        <dbReference type="EMBL" id="EGZ30438.1"/>
    </source>
</evidence>
<dbReference type="KEGG" id="psoj:PHYSODRAFT_470907"/>
<dbReference type="GO" id="GO:0016020">
    <property type="term" value="C:membrane"/>
    <property type="evidence" value="ECO:0007669"/>
    <property type="project" value="UniProtKB-SubCell"/>
</dbReference>
<keyword evidence="9" id="KW-0325">Glycoprotein</keyword>
<dbReference type="SUPFAM" id="SSF53448">
    <property type="entry name" value="Nucleotide-diphospho-sugar transferases"/>
    <property type="match status" value="1"/>
</dbReference>
<dbReference type="GO" id="GO:0000033">
    <property type="term" value="F:alpha-1,3-mannosyltransferase activity"/>
    <property type="evidence" value="ECO:0007669"/>
    <property type="project" value="TreeGrafter"/>
</dbReference>
<comment type="similarity">
    <text evidence="2">Belongs to the MNN1/MNT family.</text>
</comment>
<keyword evidence="11" id="KW-1185">Reference proteome</keyword>
<evidence type="ECO:0000256" key="7">
    <source>
        <dbReference type="ARBA" id="ARBA00022989"/>
    </source>
</evidence>
<dbReference type="InterPro" id="IPR029044">
    <property type="entry name" value="Nucleotide-diphossugar_trans"/>
</dbReference>
<dbReference type="GeneID" id="20654020"/>
<protein>
    <submittedName>
        <fullName evidence="10">Uncharacterized protein</fullName>
    </submittedName>
</protein>
<dbReference type="GO" id="GO:0005794">
    <property type="term" value="C:Golgi apparatus"/>
    <property type="evidence" value="ECO:0007669"/>
    <property type="project" value="TreeGrafter"/>
</dbReference>
<keyword evidence="7" id="KW-1133">Transmembrane helix</keyword>
<reference evidence="10 11" key="1">
    <citation type="journal article" date="2006" name="Science">
        <title>Phytophthora genome sequences uncover evolutionary origins and mechanisms of pathogenesis.</title>
        <authorList>
            <person name="Tyler B.M."/>
            <person name="Tripathy S."/>
            <person name="Zhang X."/>
            <person name="Dehal P."/>
            <person name="Jiang R.H."/>
            <person name="Aerts A."/>
            <person name="Arredondo F.D."/>
            <person name="Baxter L."/>
            <person name="Bensasson D."/>
            <person name="Beynon J.L."/>
            <person name="Chapman J."/>
            <person name="Damasceno C.M."/>
            <person name="Dorrance A.E."/>
            <person name="Dou D."/>
            <person name="Dickerman A.W."/>
            <person name="Dubchak I.L."/>
            <person name="Garbelotto M."/>
            <person name="Gijzen M."/>
            <person name="Gordon S.G."/>
            <person name="Govers F."/>
            <person name="Grunwald N.J."/>
            <person name="Huang W."/>
            <person name="Ivors K.L."/>
            <person name="Jones R.W."/>
            <person name="Kamoun S."/>
            <person name="Krampis K."/>
            <person name="Lamour K.H."/>
            <person name="Lee M.K."/>
            <person name="McDonald W.H."/>
            <person name="Medina M."/>
            <person name="Meijer H.J."/>
            <person name="Nordberg E.K."/>
            <person name="Maclean D.J."/>
            <person name="Ospina-Giraldo M.D."/>
            <person name="Morris P.F."/>
            <person name="Phuntumart V."/>
            <person name="Putnam N.H."/>
            <person name="Rash S."/>
            <person name="Rose J.K."/>
            <person name="Sakihama Y."/>
            <person name="Salamov A.A."/>
            <person name="Savidor A."/>
            <person name="Scheuring C.F."/>
            <person name="Smith B.M."/>
            <person name="Sobral B.W."/>
            <person name="Terry A."/>
            <person name="Torto-Alalibo T.A."/>
            <person name="Win J."/>
            <person name="Xu Z."/>
            <person name="Zhang H."/>
            <person name="Grigoriev I.V."/>
            <person name="Rokhsar D.S."/>
            <person name="Boore J.L."/>
        </authorList>
    </citation>
    <scope>NUCLEOTIDE SEQUENCE [LARGE SCALE GENOMIC DNA]</scope>
    <source>
        <strain evidence="10 11">P6497</strain>
    </source>
</reference>
<sequence>MVGLTVVIGAGGVDFGSDNSVTSATFLTASDVAANVSHPKSPWYQRSDKFDETVGRDRGVVTCMHDGVLPLGLSLVRELRCLGNRELIQVYHCGQEELSNASKTMLLGADDRLELVDVCSDLVQRGVLKAEMAKQFRSWWIKPLAMYHTDVRHVMLLDVDDIFVKNPAVLRDLEGYTSTGTTFFYDRVRFNISGEAKPSATALKSFAYNNNTCHEMDSSLVLVDKERVGQAAMDVMLWFITEERFRYQFSFGDKVRCLSTDSLEVTTWRLTLLWLCICRKRSG</sequence>
<evidence type="ECO:0000256" key="3">
    <source>
        <dbReference type="ARBA" id="ARBA00022676"/>
    </source>
</evidence>
<evidence type="ECO:0000256" key="8">
    <source>
        <dbReference type="ARBA" id="ARBA00023136"/>
    </source>
</evidence>
<comment type="subcellular location">
    <subcellularLocation>
        <location evidence="1">Membrane</location>
        <topology evidence="1">Single-pass type II membrane protein</topology>
    </subcellularLocation>
</comment>
<evidence type="ECO:0000256" key="4">
    <source>
        <dbReference type="ARBA" id="ARBA00022679"/>
    </source>
</evidence>
<evidence type="ECO:0000256" key="6">
    <source>
        <dbReference type="ARBA" id="ARBA00022968"/>
    </source>
</evidence>
<dbReference type="Pfam" id="PF11051">
    <property type="entry name" value="Mannosyl_trans3"/>
    <property type="match status" value="1"/>
</dbReference>
<evidence type="ECO:0000313" key="11">
    <source>
        <dbReference type="Proteomes" id="UP000002640"/>
    </source>
</evidence>
<name>G4YQR7_PHYSP</name>
<dbReference type="SMR" id="G4YQR7"/>
<dbReference type="Proteomes" id="UP000002640">
    <property type="component" value="Unassembled WGS sequence"/>
</dbReference>
<dbReference type="RefSeq" id="XP_009517713.1">
    <property type="nucleotide sequence ID" value="XM_009519418.1"/>
</dbReference>
<keyword evidence="6" id="KW-0735">Signal-anchor</keyword>
<evidence type="ECO:0000256" key="9">
    <source>
        <dbReference type="ARBA" id="ARBA00023180"/>
    </source>
</evidence>
<dbReference type="PANTHER" id="PTHR31392">
    <property type="entry name" value="ALPHA-1,3-MANNOSYLTRANSFERASE MNN1-RELATED"/>
    <property type="match status" value="1"/>
</dbReference>
<keyword evidence="4" id="KW-0808">Transferase</keyword>